<proteinExistence type="predicted"/>
<protein>
    <submittedName>
        <fullName evidence="2">Uncharacterized protein</fullName>
    </submittedName>
</protein>
<dbReference type="AlphaFoldDB" id="A0AAV7LE74"/>
<evidence type="ECO:0000313" key="2">
    <source>
        <dbReference type="EMBL" id="KAJ1087678.1"/>
    </source>
</evidence>
<comment type="caution">
    <text evidence="2">The sequence shown here is derived from an EMBL/GenBank/DDBJ whole genome shotgun (WGS) entry which is preliminary data.</text>
</comment>
<dbReference type="Proteomes" id="UP001066276">
    <property type="component" value="Chromosome 11"/>
</dbReference>
<gene>
    <name evidence="2" type="ORF">NDU88_000844</name>
</gene>
<sequence>MAERKLQEASGYPEGGRGGPVAPTATGLRRRGGSSDCLLLIAGFRRQAGGKEEGRREVQGQGWRRGYAGPLEGLAASEGRPPCVPVAARGLFSCPGDSPGVHACTRKLCCYQLGPGCMEAAIVGGPCALSPGPSPGENEGSYTEPRGCGFVPL</sequence>
<name>A0AAV7LE74_PLEWA</name>
<evidence type="ECO:0000256" key="1">
    <source>
        <dbReference type="SAM" id="MobiDB-lite"/>
    </source>
</evidence>
<accession>A0AAV7LE74</accession>
<reference evidence="2" key="1">
    <citation type="journal article" date="2022" name="bioRxiv">
        <title>Sequencing and chromosome-scale assembly of the giantPleurodeles waltlgenome.</title>
        <authorList>
            <person name="Brown T."/>
            <person name="Elewa A."/>
            <person name="Iarovenko S."/>
            <person name="Subramanian E."/>
            <person name="Araus A.J."/>
            <person name="Petzold A."/>
            <person name="Susuki M."/>
            <person name="Suzuki K.-i.T."/>
            <person name="Hayashi T."/>
            <person name="Toyoda A."/>
            <person name="Oliveira C."/>
            <person name="Osipova E."/>
            <person name="Leigh N.D."/>
            <person name="Simon A."/>
            <person name="Yun M.H."/>
        </authorList>
    </citation>
    <scope>NUCLEOTIDE SEQUENCE</scope>
    <source>
        <strain evidence="2">20211129_DDA</strain>
        <tissue evidence="2">Liver</tissue>
    </source>
</reference>
<keyword evidence="3" id="KW-1185">Reference proteome</keyword>
<dbReference type="EMBL" id="JANPWB010000015">
    <property type="protein sequence ID" value="KAJ1087678.1"/>
    <property type="molecule type" value="Genomic_DNA"/>
</dbReference>
<evidence type="ECO:0000313" key="3">
    <source>
        <dbReference type="Proteomes" id="UP001066276"/>
    </source>
</evidence>
<feature type="region of interest" description="Disordered" evidence="1">
    <location>
        <begin position="1"/>
        <end position="32"/>
    </location>
</feature>
<organism evidence="2 3">
    <name type="scientific">Pleurodeles waltl</name>
    <name type="common">Iberian ribbed newt</name>
    <dbReference type="NCBI Taxonomy" id="8319"/>
    <lineage>
        <taxon>Eukaryota</taxon>
        <taxon>Metazoa</taxon>
        <taxon>Chordata</taxon>
        <taxon>Craniata</taxon>
        <taxon>Vertebrata</taxon>
        <taxon>Euteleostomi</taxon>
        <taxon>Amphibia</taxon>
        <taxon>Batrachia</taxon>
        <taxon>Caudata</taxon>
        <taxon>Salamandroidea</taxon>
        <taxon>Salamandridae</taxon>
        <taxon>Pleurodelinae</taxon>
        <taxon>Pleurodeles</taxon>
    </lineage>
</organism>